<gene>
    <name evidence="1" type="ORF">H8L09_02705</name>
</gene>
<name>A0A8I0DD20_9ENTR</name>
<dbReference type="AlphaFoldDB" id="A0A8I0DD20"/>
<reference evidence="1" key="1">
    <citation type="submission" date="2020-08" db="EMBL/GenBank/DDBJ databases">
        <title>Genomic evolution and epidemiology of Klebsiella pneumoniae from a major hospital in Beijing, China, over a fifteen-year period: dissemination of known and novel high-risk clones.</title>
        <authorList>
            <person name="Palmieri M."/>
        </authorList>
    </citation>
    <scope>NUCLEOTIDE SEQUENCE</scope>
    <source>
        <strain evidence="1">K7050</strain>
    </source>
</reference>
<dbReference type="KEGG" id="kqu:AVR78_15115"/>
<accession>A0A8I0DD20</accession>
<dbReference type="Proteomes" id="UP000646540">
    <property type="component" value="Unassembled WGS sequence"/>
</dbReference>
<dbReference type="RefSeq" id="WP_032425982.1">
    <property type="nucleotide sequence ID" value="NZ_AOGO01000013.1"/>
</dbReference>
<comment type="caution">
    <text evidence="1">The sequence shown here is derived from an EMBL/GenBank/DDBJ whole genome shotgun (WGS) entry which is preliminary data.</text>
</comment>
<evidence type="ECO:0000313" key="1">
    <source>
        <dbReference type="EMBL" id="MBC5044287.1"/>
    </source>
</evidence>
<evidence type="ECO:0000313" key="2">
    <source>
        <dbReference type="Proteomes" id="UP000646540"/>
    </source>
</evidence>
<sequence>MAPSNQTHRPLAACRGAGSSHALALSMTSISASGTPYILLTTLFPLRLFCQ</sequence>
<proteinExistence type="predicted"/>
<organism evidence="1 2">
    <name type="scientific">Klebsiella quasipneumoniae</name>
    <dbReference type="NCBI Taxonomy" id="1463165"/>
    <lineage>
        <taxon>Bacteria</taxon>
        <taxon>Pseudomonadati</taxon>
        <taxon>Pseudomonadota</taxon>
        <taxon>Gammaproteobacteria</taxon>
        <taxon>Enterobacterales</taxon>
        <taxon>Enterobacteriaceae</taxon>
        <taxon>Klebsiella/Raoultella group</taxon>
        <taxon>Klebsiella</taxon>
        <taxon>Klebsiella pneumoniae complex</taxon>
    </lineage>
</organism>
<protein>
    <submittedName>
        <fullName evidence="1">Uncharacterized protein</fullName>
    </submittedName>
</protein>
<dbReference type="EMBL" id="JACNQW010000001">
    <property type="protein sequence ID" value="MBC5044287.1"/>
    <property type="molecule type" value="Genomic_DNA"/>
</dbReference>